<feature type="transmembrane region" description="Helical" evidence="1">
    <location>
        <begin position="51"/>
        <end position="74"/>
    </location>
</feature>
<feature type="transmembrane region" description="Helical" evidence="1">
    <location>
        <begin position="7"/>
        <end position="31"/>
    </location>
</feature>
<evidence type="ECO:0000313" key="2">
    <source>
        <dbReference type="EMBL" id="MEL1244982.1"/>
    </source>
</evidence>
<dbReference type="Proteomes" id="UP001464555">
    <property type="component" value="Unassembled WGS sequence"/>
</dbReference>
<reference evidence="2 3" key="1">
    <citation type="submission" date="2024-04" db="EMBL/GenBank/DDBJ databases">
        <title>Flavobacterium sp. DGU11 16S ribosomal RNA gene Genome sequencing and assembly.</title>
        <authorList>
            <person name="Park S."/>
        </authorList>
    </citation>
    <scope>NUCLEOTIDE SEQUENCE [LARGE SCALE GENOMIC DNA]</scope>
    <source>
        <strain evidence="2 3">DGU11</strain>
    </source>
</reference>
<name>A0ABU9HXU1_9FLAO</name>
<evidence type="ECO:0000313" key="3">
    <source>
        <dbReference type="Proteomes" id="UP001464555"/>
    </source>
</evidence>
<dbReference type="EMBL" id="JBBYHR010000006">
    <property type="protein sequence ID" value="MEL1244982.1"/>
    <property type="molecule type" value="Genomic_DNA"/>
</dbReference>
<sequence>MKILVKTILIALLGMNALTATYGGLNLMLIPNGSGLGLPLELLSNTPFDSYFLPGLILLLSNGLSSIFIGWIFLTHSRHSYWMVNAQGFMLVTYIVVQVMMIDVIVPLHLICGGAGMLMILLGSFYEQLLKGRKKKLAA</sequence>
<accession>A0ABU9HXU1</accession>
<evidence type="ECO:0000256" key="1">
    <source>
        <dbReference type="SAM" id="Phobius"/>
    </source>
</evidence>
<keyword evidence="1" id="KW-1133">Transmembrane helix</keyword>
<feature type="transmembrane region" description="Helical" evidence="1">
    <location>
        <begin position="108"/>
        <end position="126"/>
    </location>
</feature>
<organism evidence="2 3">
    <name type="scientific">Flavobacterium arundinis</name>
    <dbReference type="NCBI Taxonomy" id="3139143"/>
    <lineage>
        <taxon>Bacteria</taxon>
        <taxon>Pseudomonadati</taxon>
        <taxon>Bacteroidota</taxon>
        <taxon>Flavobacteriia</taxon>
        <taxon>Flavobacteriales</taxon>
        <taxon>Flavobacteriaceae</taxon>
        <taxon>Flavobacterium</taxon>
    </lineage>
</organism>
<keyword evidence="1" id="KW-0812">Transmembrane</keyword>
<protein>
    <recommendedName>
        <fullName evidence="4">DUF4386 domain-containing protein</fullName>
    </recommendedName>
</protein>
<evidence type="ECO:0008006" key="4">
    <source>
        <dbReference type="Google" id="ProtNLM"/>
    </source>
</evidence>
<comment type="caution">
    <text evidence="2">The sequence shown here is derived from an EMBL/GenBank/DDBJ whole genome shotgun (WGS) entry which is preliminary data.</text>
</comment>
<keyword evidence="1" id="KW-0472">Membrane</keyword>
<proteinExistence type="predicted"/>
<gene>
    <name evidence="2" type="ORF">AAEO56_11960</name>
</gene>
<dbReference type="RefSeq" id="WP_341697297.1">
    <property type="nucleotide sequence ID" value="NZ_JBBYHR010000006.1"/>
</dbReference>
<feature type="transmembrane region" description="Helical" evidence="1">
    <location>
        <begin position="81"/>
        <end position="102"/>
    </location>
</feature>
<keyword evidence="3" id="KW-1185">Reference proteome</keyword>